<evidence type="ECO:0000259" key="2">
    <source>
        <dbReference type="PROSITE" id="PS50835"/>
    </source>
</evidence>
<dbReference type="InterPro" id="IPR007110">
    <property type="entry name" value="Ig-like_dom"/>
</dbReference>
<dbReference type="Ensembl" id="ENSGMOT00000076983.1">
    <property type="protein sequence ID" value="ENSGMOP00000055479.1"/>
    <property type="gene ID" value="ENSGMOG00000030537.1"/>
</dbReference>
<dbReference type="AlphaFoldDB" id="A0A8C5C5D3"/>
<dbReference type="InterPro" id="IPR013783">
    <property type="entry name" value="Ig-like_fold"/>
</dbReference>
<dbReference type="InterPro" id="IPR036179">
    <property type="entry name" value="Ig-like_dom_sf"/>
</dbReference>
<dbReference type="InterPro" id="IPR003599">
    <property type="entry name" value="Ig_sub"/>
</dbReference>
<proteinExistence type="predicted"/>
<dbReference type="Gene3D" id="2.60.40.10">
    <property type="entry name" value="Immunoglobulins"/>
    <property type="match status" value="2"/>
</dbReference>
<reference evidence="3" key="1">
    <citation type="submission" date="2025-08" db="UniProtKB">
        <authorList>
            <consortium name="Ensembl"/>
        </authorList>
    </citation>
    <scope>IDENTIFICATION</scope>
</reference>
<reference evidence="3" key="2">
    <citation type="submission" date="2025-09" db="UniProtKB">
        <authorList>
            <consortium name="Ensembl"/>
        </authorList>
    </citation>
    <scope>IDENTIFICATION</scope>
</reference>
<organism evidence="3 4">
    <name type="scientific">Gadus morhua</name>
    <name type="common">Atlantic cod</name>
    <dbReference type="NCBI Taxonomy" id="8049"/>
    <lineage>
        <taxon>Eukaryota</taxon>
        <taxon>Metazoa</taxon>
        <taxon>Chordata</taxon>
        <taxon>Craniata</taxon>
        <taxon>Vertebrata</taxon>
        <taxon>Euteleostomi</taxon>
        <taxon>Actinopterygii</taxon>
        <taxon>Neopterygii</taxon>
        <taxon>Teleostei</taxon>
        <taxon>Neoteleostei</taxon>
        <taxon>Acanthomorphata</taxon>
        <taxon>Zeiogadaria</taxon>
        <taxon>Gadariae</taxon>
        <taxon>Gadiformes</taxon>
        <taxon>Gadoidei</taxon>
        <taxon>Gadidae</taxon>
        <taxon>Gadus</taxon>
    </lineage>
</organism>
<dbReference type="PROSITE" id="PS50835">
    <property type="entry name" value="IG_LIKE"/>
    <property type="match status" value="1"/>
</dbReference>
<keyword evidence="4" id="KW-1185">Reference proteome</keyword>
<feature type="compositionally biased region" description="Basic residues" evidence="1">
    <location>
        <begin position="275"/>
        <end position="292"/>
    </location>
</feature>
<dbReference type="SUPFAM" id="SSF48726">
    <property type="entry name" value="Immunoglobulin"/>
    <property type="match status" value="2"/>
</dbReference>
<evidence type="ECO:0000313" key="3">
    <source>
        <dbReference type="Ensembl" id="ENSGMOP00000055479.1"/>
    </source>
</evidence>
<dbReference type="SMART" id="SM00409">
    <property type="entry name" value="IG"/>
    <property type="match status" value="1"/>
</dbReference>
<protein>
    <recommendedName>
        <fullName evidence="2">Ig-like domain-containing protein</fullName>
    </recommendedName>
</protein>
<sequence>MKVSGQKASYEQWLNNSLSELLHQGGLTFMLSSNLNTPPYQLHWHRRVCVCVCVCVCVSPLRSLHMELSRLSGFEEIKCSARHVYPAPHVTWETDPPASQLLRPITRKLPDKQTGMYEVESRVRRLRHHPEITYICKVTSSYGTQSWTASLRERAEVSGPEGRDLSIPCHAPDDLHDPFLSWTFTQGQDPAHILTYDRQSRSSSVSPLWEGHVQMDTYRVPLGDGSLRLLDPDHQQHTGVYTCVYSAPYRTHTEETEVTISHVGEGKSRARAHTHTHTHRHTHTQTQTHRHTHTTDQVKKPTSKQTLTLTITQTHPHIQANTLACTHTHTHTHTHTRRYALRYTHIHEYTHIYCTYMYYTQMHLNTVSTRFLCFVCEQLINVLPWSRLIGGSLRW</sequence>
<accession>A0A8C5C5D3</accession>
<evidence type="ECO:0000256" key="1">
    <source>
        <dbReference type="SAM" id="MobiDB-lite"/>
    </source>
</evidence>
<dbReference type="Proteomes" id="UP000694546">
    <property type="component" value="Chromosome 23"/>
</dbReference>
<feature type="domain" description="Ig-like" evidence="2">
    <location>
        <begin position="130"/>
        <end position="261"/>
    </location>
</feature>
<feature type="region of interest" description="Disordered" evidence="1">
    <location>
        <begin position="275"/>
        <end position="303"/>
    </location>
</feature>
<name>A0A8C5C5D3_GADMO</name>
<evidence type="ECO:0000313" key="4">
    <source>
        <dbReference type="Proteomes" id="UP000694546"/>
    </source>
</evidence>
<dbReference type="GeneTree" id="ENSGT00990000204208"/>